<evidence type="ECO:0000313" key="2">
    <source>
        <dbReference type="Proteomes" id="UP000266328"/>
    </source>
</evidence>
<keyword evidence="2" id="KW-1185">Reference proteome</keyword>
<reference evidence="1 2" key="1">
    <citation type="submission" date="2018-09" db="EMBL/GenBank/DDBJ databases">
        <title>Discovery and Ecogenomic Context for Candidatus Cryosericales, a Global Caldiserica Order Active in Thawing Permafrost.</title>
        <authorList>
            <person name="Martinez M.A."/>
            <person name="Woodcroft B.J."/>
            <person name="Ignacio Espinoza J.C."/>
            <person name="Zayed A."/>
            <person name="Singleton C.M."/>
            <person name="Boyd J."/>
            <person name="Li Y.-F."/>
            <person name="Purvine S."/>
            <person name="Maughan H."/>
            <person name="Hodgkins S.B."/>
            <person name="Anderson D."/>
            <person name="Sederholm M."/>
            <person name="Temperton B."/>
            <person name="Saleska S.R."/>
            <person name="Tyson G.W."/>
            <person name="Rich V.I."/>
        </authorList>
    </citation>
    <scope>NUCLEOTIDE SEQUENCE [LARGE SCALE GENOMIC DNA]</scope>
    <source>
        <strain evidence="1 2">SMC7</strain>
    </source>
</reference>
<dbReference type="OrthoDB" id="9802640at2"/>
<dbReference type="EMBL" id="QXIS01000033">
    <property type="protein sequence ID" value="RIE05722.1"/>
    <property type="molecule type" value="Genomic_DNA"/>
</dbReference>
<accession>A0A398CT33</accession>
<sequence length="141" mass="16216">MATWLFQGNPKLWDMNKDLEQHRKTAWDVRQRSLLGQMHVGDSVYLWRSEGGRTGTGGVVAHGVLTSEPRSRIGYDYPWVRLVLDDVRLTEEIGALPRTILVLDAVLAKLGVIVIARRTNYRLTSEQARTLDQLWLARRQY</sequence>
<dbReference type="Proteomes" id="UP000266328">
    <property type="component" value="Unassembled WGS sequence"/>
</dbReference>
<protein>
    <submittedName>
        <fullName evidence="1">EVE domain-containing protein</fullName>
    </submittedName>
</protein>
<organism evidence="1 2">
    <name type="scientific">Candidatus Cryosericum terrychapinii</name>
    <dbReference type="NCBI Taxonomy" id="2290919"/>
    <lineage>
        <taxon>Bacteria</taxon>
        <taxon>Pseudomonadati</taxon>
        <taxon>Caldisericota/Cryosericota group</taxon>
        <taxon>Candidatus Cryosericota</taxon>
        <taxon>Candidatus Cryosericia</taxon>
        <taxon>Candidatus Cryosericales</taxon>
        <taxon>Candidatus Cryosericaceae</taxon>
        <taxon>Candidatus Cryosericum</taxon>
    </lineage>
</organism>
<dbReference type="AlphaFoldDB" id="A0A398CT33"/>
<name>A0A398CT33_9BACT</name>
<dbReference type="InterPro" id="IPR015947">
    <property type="entry name" value="PUA-like_sf"/>
</dbReference>
<dbReference type="SUPFAM" id="SSF88697">
    <property type="entry name" value="PUA domain-like"/>
    <property type="match status" value="1"/>
</dbReference>
<gene>
    <name evidence="1" type="ORF">SMC7_06095</name>
</gene>
<comment type="caution">
    <text evidence="1">The sequence shown here is derived from an EMBL/GenBank/DDBJ whole genome shotgun (WGS) entry which is preliminary data.</text>
</comment>
<evidence type="ECO:0000313" key="1">
    <source>
        <dbReference type="EMBL" id="RIE05722.1"/>
    </source>
</evidence>
<dbReference type="RefSeq" id="WP_119089466.1">
    <property type="nucleotide sequence ID" value="NZ_QXIS01000033.1"/>
</dbReference>
<proteinExistence type="predicted"/>